<dbReference type="PANTHER" id="PTHR38790">
    <property type="entry name" value="2EXR DOMAIN-CONTAINING PROTEIN-RELATED"/>
    <property type="match status" value="1"/>
</dbReference>
<gene>
    <name evidence="2" type="ORF">Daesc_004599</name>
</gene>
<proteinExistence type="predicted"/>
<name>A0AAX6MR31_9PEZI</name>
<evidence type="ECO:0000313" key="2">
    <source>
        <dbReference type="EMBL" id="KAK6954632.1"/>
    </source>
</evidence>
<protein>
    <recommendedName>
        <fullName evidence="1">DUF7730 domain-containing protein</fullName>
    </recommendedName>
</protein>
<dbReference type="Proteomes" id="UP001369815">
    <property type="component" value="Unassembled WGS sequence"/>
</dbReference>
<evidence type="ECO:0000259" key="1">
    <source>
        <dbReference type="Pfam" id="PF24864"/>
    </source>
</evidence>
<keyword evidence="3" id="KW-1185">Reference proteome</keyword>
<accession>A0AAX6MR31</accession>
<dbReference type="InterPro" id="IPR056632">
    <property type="entry name" value="DUF7730"/>
</dbReference>
<dbReference type="EMBL" id="JBANMG010000004">
    <property type="protein sequence ID" value="KAK6954632.1"/>
    <property type="molecule type" value="Genomic_DNA"/>
</dbReference>
<dbReference type="AlphaFoldDB" id="A0AAX6MR31"/>
<dbReference type="Pfam" id="PF24864">
    <property type="entry name" value="DUF7730"/>
    <property type="match status" value="1"/>
</dbReference>
<organism evidence="2 3">
    <name type="scientific">Daldinia eschscholtzii</name>
    <dbReference type="NCBI Taxonomy" id="292717"/>
    <lineage>
        <taxon>Eukaryota</taxon>
        <taxon>Fungi</taxon>
        <taxon>Dikarya</taxon>
        <taxon>Ascomycota</taxon>
        <taxon>Pezizomycotina</taxon>
        <taxon>Sordariomycetes</taxon>
        <taxon>Xylariomycetidae</taxon>
        <taxon>Xylariales</taxon>
        <taxon>Hypoxylaceae</taxon>
        <taxon>Daldinia</taxon>
    </lineage>
</organism>
<dbReference type="PANTHER" id="PTHR38790:SF4">
    <property type="entry name" value="2EXR DOMAIN-CONTAINING PROTEIN"/>
    <property type="match status" value="1"/>
</dbReference>
<comment type="caution">
    <text evidence="2">The sequence shown here is derived from an EMBL/GenBank/DDBJ whole genome shotgun (WGS) entry which is preliminary data.</text>
</comment>
<evidence type="ECO:0000313" key="3">
    <source>
        <dbReference type="Proteomes" id="UP001369815"/>
    </source>
</evidence>
<sequence>MDPNKPKAPEMPWLPDEYPRPLEKISPSPAATAKSRFFRDLPPEVRRRILVESFGERKLHLDLRLASPIKKEQSHWVKSILAWGAHADLHVFEPYVRDSTLPQKWYWSSSICHSSRRDRSHLYMDPPGVGSYYLAPAEDRCLSGKPRAGCCSQYPGTMPNKCFIGVQGWLLACRQAYIEGISVLYGTNRFHLAYSELATCLPRLLPSKHLTTIREAVIKWDIVWPTYHFCWEHKDRQGYDGLKLLPSLPKSLPRLRFLYLDLWDVLDKDQKKLEIGGKERYEAIEKVLQVVDAMVVQLPDLEECRVALPLSAYSSRKLVEKGKDFDWKFSGRDGPEALWRDISAAALSPSLEDSNRKLTGYWIVMGKKDMRPPPSSKPQPIQ</sequence>
<reference evidence="2 3" key="1">
    <citation type="journal article" date="2024" name="Front Chem Biol">
        <title>Unveiling the potential of Daldinia eschscholtzii MFLUCC 19-0629 through bioactivity and bioinformatics studies for enhanced sustainable agriculture production.</title>
        <authorList>
            <person name="Brooks S."/>
            <person name="Weaver J.A."/>
            <person name="Klomchit A."/>
            <person name="Alharthi S.A."/>
            <person name="Onlamun T."/>
            <person name="Nurani R."/>
            <person name="Vong T.K."/>
            <person name="Alberti F."/>
            <person name="Greco C."/>
        </authorList>
    </citation>
    <scope>NUCLEOTIDE SEQUENCE [LARGE SCALE GENOMIC DNA]</scope>
    <source>
        <strain evidence="2">MFLUCC 19-0629</strain>
    </source>
</reference>
<feature type="domain" description="DUF7730" evidence="1">
    <location>
        <begin position="170"/>
        <end position="306"/>
    </location>
</feature>